<dbReference type="STRING" id="3871.A0A4P1R979"/>
<dbReference type="SUPFAM" id="SSF52743">
    <property type="entry name" value="Subtilisin-like"/>
    <property type="match status" value="1"/>
</dbReference>
<gene>
    <name evidence="13" type="ORF">TanjilG_23363</name>
</gene>
<dbReference type="Gene3D" id="3.30.70.80">
    <property type="entry name" value="Peptidase S8 propeptide/proteinase inhibitor I9"/>
    <property type="match status" value="1"/>
</dbReference>
<dbReference type="FunFam" id="3.40.50.200:FF:000006">
    <property type="entry name" value="Subtilisin-like protease SBT1.5"/>
    <property type="match status" value="1"/>
</dbReference>
<dbReference type="Pfam" id="PF17766">
    <property type="entry name" value="fn3_6"/>
    <property type="match status" value="1"/>
</dbReference>
<evidence type="ECO:0000256" key="6">
    <source>
        <dbReference type="ARBA" id="ARBA00022801"/>
    </source>
</evidence>
<dbReference type="GO" id="GO:0009610">
    <property type="term" value="P:response to symbiotic fungus"/>
    <property type="evidence" value="ECO:0007669"/>
    <property type="project" value="UniProtKB-ARBA"/>
</dbReference>
<feature type="active site" description="Charge relay system" evidence="8 9">
    <location>
        <position position="184"/>
    </location>
</feature>
<evidence type="ECO:0000256" key="4">
    <source>
        <dbReference type="ARBA" id="ARBA00022670"/>
    </source>
</evidence>
<dbReference type="Gene3D" id="3.50.30.30">
    <property type="match status" value="1"/>
</dbReference>
<dbReference type="Pfam" id="PF05922">
    <property type="entry name" value="Inhibitor_I9"/>
    <property type="match status" value="1"/>
</dbReference>
<dbReference type="FunFam" id="3.30.70.80:FF:000002">
    <property type="entry name" value="Subtilisin-like protease SBT5.3"/>
    <property type="match status" value="1"/>
</dbReference>
<dbReference type="GO" id="GO:0005576">
    <property type="term" value="C:extracellular region"/>
    <property type="evidence" value="ECO:0007669"/>
    <property type="project" value="UniProtKB-SubCell"/>
</dbReference>
<dbReference type="InterPro" id="IPR015500">
    <property type="entry name" value="Peptidase_S8_subtilisin-rel"/>
</dbReference>
<evidence type="ECO:0000259" key="11">
    <source>
        <dbReference type="Pfam" id="PF05922"/>
    </source>
</evidence>
<dbReference type="CDD" id="cd04852">
    <property type="entry name" value="Peptidases_S8_3"/>
    <property type="match status" value="1"/>
</dbReference>
<keyword evidence="5" id="KW-0732">Signal</keyword>
<dbReference type="PROSITE" id="PS51892">
    <property type="entry name" value="SUBTILASE"/>
    <property type="match status" value="1"/>
</dbReference>
<feature type="domain" description="Inhibitor I9" evidence="11">
    <location>
        <begin position="10"/>
        <end position="89"/>
    </location>
</feature>
<protein>
    <recommendedName>
        <fullName evidence="15">Cucumisin</fullName>
    </recommendedName>
</protein>
<keyword evidence="4 9" id="KW-0645">Protease</keyword>
<dbReference type="PRINTS" id="PR00723">
    <property type="entry name" value="SUBTILISIN"/>
</dbReference>
<evidence type="ECO:0000259" key="12">
    <source>
        <dbReference type="Pfam" id="PF17766"/>
    </source>
</evidence>
<evidence type="ECO:0000256" key="1">
    <source>
        <dbReference type="ARBA" id="ARBA00004613"/>
    </source>
</evidence>
<feature type="active site" description="Charge relay system" evidence="8 9">
    <location>
        <position position="120"/>
    </location>
</feature>
<dbReference type="Gene3D" id="3.40.50.200">
    <property type="entry name" value="Peptidase S8/S53 domain"/>
    <property type="match status" value="1"/>
</dbReference>
<organism evidence="13 14">
    <name type="scientific">Lupinus angustifolius</name>
    <name type="common">Narrow-leaved blue lupine</name>
    <dbReference type="NCBI Taxonomy" id="3871"/>
    <lineage>
        <taxon>Eukaryota</taxon>
        <taxon>Viridiplantae</taxon>
        <taxon>Streptophyta</taxon>
        <taxon>Embryophyta</taxon>
        <taxon>Tracheophyta</taxon>
        <taxon>Spermatophyta</taxon>
        <taxon>Magnoliopsida</taxon>
        <taxon>eudicotyledons</taxon>
        <taxon>Gunneridae</taxon>
        <taxon>Pentapetalae</taxon>
        <taxon>rosids</taxon>
        <taxon>fabids</taxon>
        <taxon>Fabales</taxon>
        <taxon>Fabaceae</taxon>
        <taxon>Papilionoideae</taxon>
        <taxon>50 kb inversion clade</taxon>
        <taxon>genistoids sensu lato</taxon>
        <taxon>core genistoids</taxon>
        <taxon>Genisteae</taxon>
        <taxon>Lupinus</taxon>
    </lineage>
</organism>
<evidence type="ECO:0000313" key="13">
    <source>
        <dbReference type="EMBL" id="OIW05577.1"/>
    </source>
</evidence>
<feature type="domain" description="Subtilisin-like protease fibronectin type-III" evidence="12">
    <location>
        <begin position="623"/>
        <end position="721"/>
    </location>
</feature>
<comment type="subcellular location">
    <subcellularLocation>
        <location evidence="1">Secreted</location>
    </subcellularLocation>
</comment>
<dbReference type="InterPro" id="IPR000209">
    <property type="entry name" value="Peptidase_S8/S53_dom"/>
</dbReference>
<evidence type="ECO:0008006" key="15">
    <source>
        <dbReference type="Google" id="ProtNLM"/>
    </source>
</evidence>
<dbReference type="InterPro" id="IPR034197">
    <property type="entry name" value="Peptidases_S8_3"/>
</dbReference>
<dbReference type="GO" id="GO:0004252">
    <property type="term" value="F:serine-type endopeptidase activity"/>
    <property type="evidence" value="ECO:0007669"/>
    <property type="project" value="UniProtKB-UniRule"/>
</dbReference>
<dbReference type="AlphaFoldDB" id="A0A4P1R979"/>
<keyword evidence="14" id="KW-1185">Reference proteome</keyword>
<feature type="domain" description="Peptidase S8/S53" evidence="10">
    <location>
        <begin position="111"/>
        <end position="568"/>
    </location>
</feature>
<dbReference type="InterPro" id="IPR023828">
    <property type="entry name" value="Peptidase_S8_Ser-AS"/>
</dbReference>
<feature type="active site" description="Charge relay system" evidence="8 9">
    <location>
        <position position="515"/>
    </location>
</feature>
<dbReference type="EMBL" id="CM007368">
    <property type="protein sequence ID" value="OIW05577.1"/>
    <property type="molecule type" value="Genomic_DNA"/>
</dbReference>
<comment type="similarity">
    <text evidence="2 9">Belongs to the peptidase S8 family.</text>
</comment>
<evidence type="ECO:0000259" key="10">
    <source>
        <dbReference type="Pfam" id="PF00082"/>
    </source>
</evidence>
<evidence type="ECO:0000256" key="5">
    <source>
        <dbReference type="ARBA" id="ARBA00022729"/>
    </source>
</evidence>
<dbReference type="InterPro" id="IPR037045">
    <property type="entry name" value="S8pro/Inhibitor_I9_sf"/>
</dbReference>
<dbReference type="Gramene" id="OIW05577">
    <property type="protein sequence ID" value="OIW05577"/>
    <property type="gene ID" value="TanjilG_23363"/>
</dbReference>
<accession>A0A4P1R979</accession>
<evidence type="ECO:0000256" key="7">
    <source>
        <dbReference type="ARBA" id="ARBA00022825"/>
    </source>
</evidence>
<sequence length="732" mass="79178">MHGLSSEKKVYIVYMGEKHKSGRVSTQSMHHSMLQGILGSVDAAKESMVYSYRKSFNGFAATLTEEEVAKISEMEEVVSVFPNRRLELQTTRSWDFMGFGTFGGLTPSFDGRNVVIGVIDSGIWPESESFDDKGLGPPPTKWKGICQSGYDFTCNNKIIGARYYQSNNYNNDVKIKSVRDDTGHGTHTASIAAGREVVGASYYGLAKGVARGGAPDARIAVYKVCWNNNCYDADALAAFDDAIADGVDILSISLGGNENTYYLDDPIAIGSFHAMKKGILTIAAAGNSGPNRGSLLNLSPWLVTVAASSTDRKIVSRLVLGNGDVVMANAINTYNANNKSHPLIWGGDAANFSAGYTPEDSSLCNFEALNLNKVKGSIVVCEDSSTNSLVLKAGGVGVISPNLPDENFAMPYPFPTARINDADFSRVLDYIKSSVNPKATIMFSETIEDLQAPYIASFSSRGPNLISPDILKPDLSAPGLNILAAWSPVAPHIQSEFKEFQDTSRVDYNVLSGTSMSCPHVVGAAAYVKATHPSWSPAAIKSALMTTAYPMDPQKHKYYENEFAYGSGHLNPVSAVDPGLVFNASEADYIDFLCKQGYETTTLRQIANDNNVCKSSKPGRAWDLNYPSFSLAIEEGHKIKGKFIRTVTNVGAAKSTYKAIIDVPNFLKVRVKPPTLAFSVVGEEKSFTVEVTGPKISQVPIISGSITWKHGVHNVRTPLVVYTVLSFTPPHM</sequence>
<dbReference type="PROSITE" id="PS00138">
    <property type="entry name" value="SUBTILASE_SER"/>
    <property type="match status" value="1"/>
</dbReference>
<reference evidence="13 14" key="1">
    <citation type="journal article" date="2017" name="Plant Biotechnol. J.">
        <title>A comprehensive draft genome sequence for lupin (Lupinus angustifolius), an emerging health food: insights into plant-microbe interactions and legume evolution.</title>
        <authorList>
            <person name="Hane J.K."/>
            <person name="Ming Y."/>
            <person name="Kamphuis L.G."/>
            <person name="Nelson M.N."/>
            <person name="Garg G."/>
            <person name="Atkins C.A."/>
            <person name="Bayer P.E."/>
            <person name="Bravo A."/>
            <person name="Bringans S."/>
            <person name="Cannon S."/>
            <person name="Edwards D."/>
            <person name="Foley R."/>
            <person name="Gao L.L."/>
            <person name="Harrison M.J."/>
            <person name="Huang W."/>
            <person name="Hurgobin B."/>
            <person name="Li S."/>
            <person name="Liu C.W."/>
            <person name="McGrath A."/>
            <person name="Morahan G."/>
            <person name="Murray J."/>
            <person name="Weller J."/>
            <person name="Jian J."/>
            <person name="Singh K.B."/>
        </authorList>
    </citation>
    <scope>NUCLEOTIDE SEQUENCE</scope>
    <source>
        <strain evidence="14">cv. Tanjil</strain>
        <tissue evidence="13">Whole plant</tissue>
    </source>
</reference>
<dbReference type="InterPro" id="IPR036852">
    <property type="entry name" value="Peptidase_S8/S53_dom_sf"/>
</dbReference>
<evidence type="ECO:0000256" key="9">
    <source>
        <dbReference type="PROSITE-ProRule" id="PRU01240"/>
    </source>
</evidence>
<evidence type="ECO:0000256" key="3">
    <source>
        <dbReference type="ARBA" id="ARBA00022525"/>
    </source>
</evidence>
<proteinExistence type="inferred from homology"/>
<dbReference type="GO" id="GO:0009609">
    <property type="term" value="P:response to symbiotic bacterium"/>
    <property type="evidence" value="ECO:0007669"/>
    <property type="project" value="UniProtKB-ARBA"/>
</dbReference>
<dbReference type="CDD" id="cd02120">
    <property type="entry name" value="PA_subtilisin_like"/>
    <property type="match status" value="1"/>
</dbReference>
<dbReference type="InterPro" id="IPR041469">
    <property type="entry name" value="Subtilisin-like_FN3"/>
</dbReference>
<dbReference type="PANTHER" id="PTHR10795">
    <property type="entry name" value="PROPROTEIN CONVERTASE SUBTILISIN/KEXIN"/>
    <property type="match status" value="1"/>
</dbReference>
<dbReference type="InterPro" id="IPR010259">
    <property type="entry name" value="S8pro/Inhibitor_I9"/>
</dbReference>
<evidence type="ECO:0000313" key="14">
    <source>
        <dbReference type="Proteomes" id="UP000188354"/>
    </source>
</evidence>
<dbReference type="Gene3D" id="2.60.40.2310">
    <property type="match status" value="1"/>
</dbReference>
<keyword evidence="6 9" id="KW-0378">Hydrolase</keyword>
<evidence type="ECO:0000256" key="2">
    <source>
        <dbReference type="ARBA" id="ARBA00011073"/>
    </source>
</evidence>
<dbReference type="GO" id="GO:0006508">
    <property type="term" value="P:proteolysis"/>
    <property type="evidence" value="ECO:0007669"/>
    <property type="project" value="UniProtKB-KW"/>
</dbReference>
<dbReference type="Proteomes" id="UP000188354">
    <property type="component" value="Chromosome LG08"/>
</dbReference>
<keyword evidence="3" id="KW-0964">Secreted</keyword>
<evidence type="ECO:0000256" key="8">
    <source>
        <dbReference type="PIRSR" id="PIRSR615500-1"/>
    </source>
</evidence>
<dbReference type="Pfam" id="PF00082">
    <property type="entry name" value="Peptidase_S8"/>
    <property type="match status" value="1"/>
</dbReference>
<keyword evidence="7 9" id="KW-0720">Serine protease</keyword>
<dbReference type="InterPro" id="IPR045051">
    <property type="entry name" value="SBT"/>
</dbReference>
<name>A0A4P1R979_LUPAN</name>